<name>A0ABS7GHV8_9BACT</name>
<evidence type="ECO:0008006" key="3">
    <source>
        <dbReference type="Google" id="ProtNLM"/>
    </source>
</evidence>
<dbReference type="EMBL" id="JAICCF010000004">
    <property type="protein sequence ID" value="MBW8687277.1"/>
    <property type="molecule type" value="Genomic_DNA"/>
</dbReference>
<sequence length="66" mass="7637">MLEDGVIKALETPFLLITTSERNDFVQEATELFVQGYFIKHPSYAKMAADIQLICDYWALTWHTLV</sequence>
<proteinExistence type="predicted"/>
<comment type="caution">
    <text evidence="1">The sequence shown here is derived from an EMBL/GenBank/DDBJ whole genome shotgun (WGS) entry which is preliminary data.</text>
</comment>
<organism evidence="1 2">
    <name type="scientific">Chitinophaga rhizophila</name>
    <dbReference type="NCBI Taxonomy" id="2866212"/>
    <lineage>
        <taxon>Bacteria</taxon>
        <taxon>Pseudomonadati</taxon>
        <taxon>Bacteroidota</taxon>
        <taxon>Chitinophagia</taxon>
        <taxon>Chitinophagales</taxon>
        <taxon>Chitinophagaceae</taxon>
        <taxon>Chitinophaga</taxon>
    </lineage>
</organism>
<evidence type="ECO:0000313" key="1">
    <source>
        <dbReference type="EMBL" id="MBW8687277.1"/>
    </source>
</evidence>
<evidence type="ECO:0000313" key="2">
    <source>
        <dbReference type="Proteomes" id="UP000812961"/>
    </source>
</evidence>
<dbReference type="RefSeq" id="WP_220252596.1">
    <property type="nucleotide sequence ID" value="NZ_JAICCF010000004.1"/>
</dbReference>
<gene>
    <name evidence="1" type="ORF">K1Y79_23265</name>
</gene>
<keyword evidence="2" id="KW-1185">Reference proteome</keyword>
<accession>A0ABS7GHV8</accession>
<protein>
    <recommendedName>
        <fullName evidence="3">Response regulatory domain-containing protein</fullName>
    </recommendedName>
</protein>
<reference evidence="1 2" key="1">
    <citation type="submission" date="2021-08" db="EMBL/GenBank/DDBJ databases">
        <title>The genome sequence of Chitinophaga sp. B61.</title>
        <authorList>
            <person name="Zhang X."/>
        </authorList>
    </citation>
    <scope>NUCLEOTIDE SEQUENCE [LARGE SCALE GENOMIC DNA]</scope>
    <source>
        <strain evidence="1 2">B61</strain>
    </source>
</reference>
<dbReference type="Proteomes" id="UP000812961">
    <property type="component" value="Unassembled WGS sequence"/>
</dbReference>